<accession>A0A6C0IRH4</accession>
<evidence type="ECO:0000256" key="1">
    <source>
        <dbReference type="SAM" id="MobiDB-lite"/>
    </source>
</evidence>
<sequence>MPYPTRNGLNIFTTRQNGIKYTKKNGSFYVRSKNDNKLRFYTKKNKTGAIKNKTLTPSASSSSTRYSTAKSKSKSKHSTSTRYSTAKSKSKSKSTSNSSTLFRKNIQRRRLTRSLRLGKINRKSCGKNRRTNRCRFVRGNERTSKNCHISSRNRCVKFPKFNRTQCGHNKSTNRCQFLRRGRKASNVCKLSNGRCTKVSKSR</sequence>
<dbReference type="EMBL" id="MN740214">
    <property type="protein sequence ID" value="QHT94103.1"/>
    <property type="molecule type" value="Genomic_DNA"/>
</dbReference>
<evidence type="ECO:0000313" key="2">
    <source>
        <dbReference type="EMBL" id="QHT94103.1"/>
    </source>
</evidence>
<organism evidence="2">
    <name type="scientific">viral metagenome</name>
    <dbReference type="NCBI Taxonomy" id="1070528"/>
    <lineage>
        <taxon>unclassified sequences</taxon>
        <taxon>metagenomes</taxon>
        <taxon>organismal metagenomes</taxon>
    </lineage>
</organism>
<proteinExistence type="predicted"/>
<feature type="compositionally biased region" description="Low complexity" evidence="1">
    <location>
        <begin position="80"/>
        <end position="100"/>
    </location>
</feature>
<name>A0A6C0IRH4_9ZZZZ</name>
<reference evidence="2" key="1">
    <citation type="journal article" date="2020" name="Nature">
        <title>Giant virus diversity and host interactions through global metagenomics.</title>
        <authorList>
            <person name="Schulz F."/>
            <person name="Roux S."/>
            <person name="Paez-Espino D."/>
            <person name="Jungbluth S."/>
            <person name="Walsh D.A."/>
            <person name="Denef V.J."/>
            <person name="McMahon K.D."/>
            <person name="Konstantinidis K.T."/>
            <person name="Eloe-Fadrosh E.A."/>
            <person name="Kyrpides N.C."/>
            <person name="Woyke T."/>
        </authorList>
    </citation>
    <scope>NUCLEOTIDE SEQUENCE</scope>
    <source>
        <strain evidence="2">GVMAG-M-3300024258-14</strain>
    </source>
</reference>
<feature type="region of interest" description="Disordered" evidence="1">
    <location>
        <begin position="49"/>
        <end position="110"/>
    </location>
</feature>
<feature type="compositionally biased region" description="Low complexity" evidence="1">
    <location>
        <begin position="58"/>
        <end position="70"/>
    </location>
</feature>
<protein>
    <submittedName>
        <fullName evidence="2">Uncharacterized protein</fullName>
    </submittedName>
</protein>
<dbReference type="AlphaFoldDB" id="A0A6C0IRH4"/>